<dbReference type="EMBL" id="JABBWM010000032">
    <property type="protein sequence ID" value="KAG2107193.1"/>
    <property type="molecule type" value="Genomic_DNA"/>
</dbReference>
<organism evidence="1 2">
    <name type="scientific">Suillus discolor</name>
    <dbReference type="NCBI Taxonomy" id="1912936"/>
    <lineage>
        <taxon>Eukaryota</taxon>
        <taxon>Fungi</taxon>
        <taxon>Dikarya</taxon>
        <taxon>Basidiomycota</taxon>
        <taxon>Agaricomycotina</taxon>
        <taxon>Agaricomycetes</taxon>
        <taxon>Agaricomycetidae</taxon>
        <taxon>Boletales</taxon>
        <taxon>Suillineae</taxon>
        <taxon>Suillaceae</taxon>
        <taxon>Suillus</taxon>
    </lineage>
</organism>
<accession>A0A9P7F4M1</accession>
<sequence length="111" mass="12190">MSFKIPFFIESVHSSSYVYVNHAVSTAAPDVSTIHKDSLNYQAVGVYYNMPAEVKAGQSLFYVVCGSYVGVMAGCTTRENALNCVLGVNEPAYHEVESVMIGEQWVREAID</sequence>
<dbReference type="Proteomes" id="UP000823399">
    <property type="component" value="Unassembled WGS sequence"/>
</dbReference>
<dbReference type="OrthoDB" id="2633865at2759"/>
<protein>
    <submittedName>
        <fullName evidence="1">Uncharacterized protein</fullName>
    </submittedName>
</protein>
<dbReference type="GeneID" id="64696041"/>
<reference evidence="1" key="1">
    <citation type="journal article" date="2020" name="New Phytol.">
        <title>Comparative genomics reveals dynamic genome evolution in host specialist ectomycorrhizal fungi.</title>
        <authorList>
            <person name="Lofgren L.A."/>
            <person name="Nguyen N.H."/>
            <person name="Vilgalys R."/>
            <person name="Ruytinx J."/>
            <person name="Liao H.L."/>
            <person name="Branco S."/>
            <person name="Kuo A."/>
            <person name="LaButti K."/>
            <person name="Lipzen A."/>
            <person name="Andreopoulos W."/>
            <person name="Pangilinan J."/>
            <person name="Riley R."/>
            <person name="Hundley H."/>
            <person name="Na H."/>
            <person name="Barry K."/>
            <person name="Grigoriev I.V."/>
            <person name="Stajich J.E."/>
            <person name="Kennedy P.G."/>
        </authorList>
    </citation>
    <scope>NUCLEOTIDE SEQUENCE</scope>
    <source>
        <strain evidence="1">FC423</strain>
    </source>
</reference>
<evidence type="ECO:0000313" key="1">
    <source>
        <dbReference type="EMBL" id="KAG2107193.1"/>
    </source>
</evidence>
<comment type="caution">
    <text evidence="1">The sequence shown here is derived from an EMBL/GenBank/DDBJ whole genome shotgun (WGS) entry which is preliminary data.</text>
</comment>
<name>A0A9P7F4M1_9AGAM</name>
<evidence type="ECO:0000313" key="2">
    <source>
        <dbReference type="Proteomes" id="UP000823399"/>
    </source>
</evidence>
<gene>
    <name evidence="1" type="ORF">F5147DRAFT_653424</name>
</gene>
<dbReference type="AlphaFoldDB" id="A0A9P7F4M1"/>
<proteinExistence type="predicted"/>
<keyword evidence="2" id="KW-1185">Reference proteome</keyword>
<dbReference type="RefSeq" id="XP_041292071.1">
    <property type="nucleotide sequence ID" value="XM_041433782.1"/>
</dbReference>